<accession>A0A497Y9C0</accession>
<reference evidence="1 3" key="1">
    <citation type="submission" date="2018-10" db="EMBL/GenBank/DDBJ databases">
        <title>Genomic Encyclopedia of Archaeal and Bacterial Type Strains, Phase II (KMG-II): from individual species to whole genera.</title>
        <authorList>
            <person name="Goeker M."/>
        </authorList>
    </citation>
    <scope>NUCLEOTIDE SEQUENCE [LARGE SCALE GENOMIC DNA]</scope>
    <source>
        <strain evidence="1 3">DSM 19624</strain>
    </source>
</reference>
<dbReference type="EMBL" id="RCCK01000010">
    <property type="protein sequence ID" value="RLJ79431.1"/>
    <property type="molecule type" value="Genomic_DNA"/>
</dbReference>
<name>A0A497Y9C0_9SPHI</name>
<dbReference type="Proteomes" id="UP000273898">
    <property type="component" value="Unassembled WGS sequence"/>
</dbReference>
<organism evidence="1 3">
    <name type="scientific">Pedobacter alluvionis</name>
    <dbReference type="NCBI Taxonomy" id="475253"/>
    <lineage>
        <taxon>Bacteria</taxon>
        <taxon>Pseudomonadati</taxon>
        <taxon>Bacteroidota</taxon>
        <taxon>Sphingobacteriia</taxon>
        <taxon>Sphingobacteriales</taxon>
        <taxon>Sphingobacteriaceae</taxon>
        <taxon>Pedobacter</taxon>
    </lineage>
</organism>
<dbReference type="RefSeq" id="WP_121282024.1">
    <property type="nucleotide sequence ID" value="NZ_RCCK01000010.1"/>
</dbReference>
<evidence type="ECO:0000313" key="2">
    <source>
        <dbReference type="EMBL" id="TFB30778.1"/>
    </source>
</evidence>
<dbReference type="OrthoDB" id="1403943at2"/>
<dbReference type="AlphaFoldDB" id="A0A497Y9C0"/>
<keyword evidence="4" id="KW-1185">Reference proteome</keyword>
<evidence type="ECO:0000313" key="1">
    <source>
        <dbReference type="EMBL" id="RLJ79431.1"/>
    </source>
</evidence>
<sequence>MEFTKHLSLAIQHEYFDSGPVPGISISPTEQCKKQLKKFGLLVKTDTGGLGIFKANSPDTGVYATMPSSEVAFDFLFFIADNQFYHYTALSAKKNDEIYLFSNQNANKKNTTTLVSSVVSATELGDITDGPLLGIIRLRLNFRLPAKLRLMFPAPSLKWNYYVITGPLRASLVVDGKLSGILFSKKENTESQSDAIVKALTNNYPKAKVASFKSDKVIALSNQGRKNIQLKNELTNSVIIKHLPNPSLHDNGIQIINLLD</sequence>
<gene>
    <name evidence="1" type="ORF">BCL90_0124</name>
    <name evidence="2" type="ORF">E3V97_09065</name>
</gene>
<proteinExistence type="predicted"/>
<evidence type="ECO:0000313" key="3">
    <source>
        <dbReference type="Proteomes" id="UP000273898"/>
    </source>
</evidence>
<reference evidence="2 4" key="2">
    <citation type="submission" date="2019-03" db="EMBL/GenBank/DDBJ databases">
        <authorList>
            <person name="He R.-H."/>
        </authorList>
    </citation>
    <scope>NUCLEOTIDE SEQUENCE [LARGE SCALE GENOMIC DNA]</scope>
    <source>
        <strain evidence="2 4">DSM 19624</strain>
    </source>
</reference>
<evidence type="ECO:0000313" key="4">
    <source>
        <dbReference type="Proteomes" id="UP000297429"/>
    </source>
</evidence>
<comment type="caution">
    <text evidence="1">The sequence shown here is derived from an EMBL/GenBank/DDBJ whole genome shotgun (WGS) entry which is preliminary data.</text>
</comment>
<dbReference type="Proteomes" id="UP000297429">
    <property type="component" value="Unassembled WGS sequence"/>
</dbReference>
<protein>
    <submittedName>
        <fullName evidence="1">Uncharacterized protein</fullName>
    </submittedName>
</protein>
<dbReference type="EMBL" id="SOPX01000002">
    <property type="protein sequence ID" value="TFB30778.1"/>
    <property type="molecule type" value="Genomic_DNA"/>
</dbReference>